<proteinExistence type="predicted"/>
<keyword evidence="2" id="KW-1133">Transmembrane helix</keyword>
<feature type="compositionally biased region" description="Basic and acidic residues" evidence="1">
    <location>
        <begin position="70"/>
        <end position="80"/>
    </location>
</feature>
<evidence type="ECO:0000313" key="3">
    <source>
        <dbReference type="EMBL" id="MBO4209152.1"/>
    </source>
</evidence>
<evidence type="ECO:0000256" key="2">
    <source>
        <dbReference type="SAM" id="Phobius"/>
    </source>
</evidence>
<keyword evidence="2" id="KW-0812">Transmembrane</keyword>
<organism evidence="3 4">
    <name type="scientific">Micromonospora echinofusca</name>
    <dbReference type="NCBI Taxonomy" id="47858"/>
    <lineage>
        <taxon>Bacteria</taxon>
        <taxon>Bacillati</taxon>
        <taxon>Actinomycetota</taxon>
        <taxon>Actinomycetes</taxon>
        <taxon>Micromonosporales</taxon>
        <taxon>Micromonosporaceae</taxon>
        <taxon>Micromonospora</taxon>
    </lineage>
</organism>
<keyword evidence="4" id="KW-1185">Reference proteome</keyword>
<protein>
    <recommendedName>
        <fullName evidence="5">MYXO-CTERM domain-containing protein</fullName>
    </recommendedName>
</protein>
<name>A0ABS3VX91_MICEH</name>
<comment type="caution">
    <text evidence="3">The sequence shown here is derived from an EMBL/GenBank/DDBJ whole genome shotgun (WGS) entry which is preliminary data.</text>
</comment>
<evidence type="ECO:0008006" key="5">
    <source>
        <dbReference type="Google" id="ProtNLM"/>
    </source>
</evidence>
<accession>A0ABS3VX91</accession>
<sequence length="95" mass="10964">MTELRILRATTDPQVADRPVIARQAEVTMRWLVFLIILVAVGVTVWLWRRSRRVPPDIDSQLRHQQASNEARKQFDEHRNRSGSSGAHGFGAWDM</sequence>
<keyword evidence="2" id="KW-0472">Membrane</keyword>
<dbReference type="Proteomes" id="UP000823521">
    <property type="component" value="Unassembled WGS sequence"/>
</dbReference>
<evidence type="ECO:0000313" key="4">
    <source>
        <dbReference type="Proteomes" id="UP000823521"/>
    </source>
</evidence>
<feature type="transmembrane region" description="Helical" evidence="2">
    <location>
        <begin position="29"/>
        <end position="48"/>
    </location>
</feature>
<evidence type="ECO:0000256" key="1">
    <source>
        <dbReference type="SAM" id="MobiDB-lite"/>
    </source>
</evidence>
<dbReference type="EMBL" id="WVUH01000269">
    <property type="protein sequence ID" value="MBO4209152.1"/>
    <property type="molecule type" value="Genomic_DNA"/>
</dbReference>
<feature type="region of interest" description="Disordered" evidence="1">
    <location>
        <begin position="58"/>
        <end position="95"/>
    </location>
</feature>
<gene>
    <name evidence="3" type="ORF">GSF22_24595</name>
</gene>
<reference evidence="3 4" key="1">
    <citation type="submission" date="2019-12" db="EMBL/GenBank/DDBJ databases">
        <title>Whole genome sequencing of endophytic Actinobacterium Micromonospora sp. MPMI6T.</title>
        <authorList>
            <person name="Evv R."/>
            <person name="Podile A.R."/>
        </authorList>
    </citation>
    <scope>NUCLEOTIDE SEQUENCE [LARGE SCALE GENOMIC DNA]</scope>
    <source>
        <strain evidence="3 4">MPMI6</strain>
    </source>
</reference>
<dbReference type="RefSeq" id="WP_208816126.1">
    <property type="nucleotide sequence ID" value="NZ_WVUH01000269.1"/>
</dbReference>